<dbReference type="GO" id="GO:0016779">
    <property type="term" value="F:nucleotidyltransferase activity"/>
    <property type="evidence" value="ECO:0007669"/>
    <property type="project" value="UniProtKB-KW"/>
</dbReference>
<organism evidence="9 10">
    <name type="scientific">Xanthomonas boreopolis</name>
    <dbReference type="NCBI Taxonomy" id="86183"/>
    <lineage>
        <taxon>Bacteria</taxon>
        <taxon>Pseudomonadati</taxon>
        <taxon>Pseudomonadota</taxon>
        <taxon>Gammaproteobacteria</taxon>
        <taxon>Lysobacterales</taxon>
        <taxon>Lysobacteraceae</taxon>
        <taxon>Xanthomonas</taxon>
    </lineage>
</organism>
<dbReference type="GO" id="GO:0005525">
    <property type="term" value="F:GTP binding"/>
    <property type="evidence" value="ECO:0007669"/>
    <property type="project" value="UniProtKB-KW"/>
</dbReference>
<evidence type="ECO:0000256" key="2">
    <source>
        <dbReference type="ARBA" id="ARBA00022679"/>
    </source>
</evidence>
<name>A0A919KJ92_9XANT</name>
<sequence>MSLPDRQAWTGLVLAGGGSTRMGRDKAGLDWQGRPLIEHMQDLLRSAGAHRVVVSGDYPQYDAIADRRPGLGPLGGLHSAAAALPDGTLLVVPVDMPRLTTALLCRLLAAPAEYAVFSGQRLPMRMRLDEASRATLDRLVAAAERERSLRALQQALGCAELALDAGAEAALANCNTPAQWEALRA</sequence>
<evidence type="ECO:0000313" key="10">
    <source>
        <dbReference type="Proteomes" id="UP000623958"/>
    </source>
</evidence>
<dbReference type="InterPro" id="IPR025877">
    <property type="entry name" value="MobA-like_NTP_Trfase"/>
</dbReference>
<keyword evidence="10" id="KW-1185">Reference proteome</keyword>
<proteinExistence type="predicted"/>
<comment type="caution">
    <text evidence="9">The sequence shown here is derived from an EMBL/GenBank/DDBJ whole genome shotgun (WGS) entry which is preliminary data.</text>
</comment>
<evidence type="ECO:0000313" key="9">
    <source>
        <dbReference type="EMBL" id="GHH55627.1"/>
    </source>
</evidence>
<evidence type="ECO:0000256" key="7">
    <source>
        <dbReference type="ARBA" id="ARBA00023150"/>
    </source>
</evidence>
<gene>
    <name evidence="9" type="primary">mobA</name>
    <name evidence="9" type="ORF">GCM10009090_24210</name>
</gene>
<evidence type="ECO:0000256" key="6">
    <source>
        <dbReference type="ARBA" id="ARBA00023134"/>
    </source>
</evidence>
<evidence type="ECO:0000259" key="8">
    <source>
        <dbReference type="Pfam" id="PF12804"/>
    </source>
</evidence>
<dbReference type="InterPro" id="IPR013482">
    <property type="entry name" value="Molybde_CF_guanTrfase"/>
</dbReference>
<evidence type="ECO:0000256" key="5">
    <source>
        <dbReference type="ARBA" id="ARBA00022842"/>
    </source>
</evidence>
<reference evidence="9" key="1">
    <citation type="journal article" date="2014" name="Int. J. Syst. Evol. Microbiol.">
        <title>Complete genome sequence of Corynebacterium casei LMG S-19264T (=DSM 44701T), isolated from a smear-ripened cheese.</title>
        <authorList>
            <consortium name="US DOE Joint Genome Institute (JGI-PGF)"/>
            <person name="Walter F."/>
            <person name="Albersmeier A."/>
            <person name="Kalinowski J."/>
            <person name="Ruckert C."/>
        </authorList>
    </citation>
    <scope>NUCLEOTIDE SEQUENCE</scope>
    <source>
        <strain evidence="9">JCM 13306</strain>
    </source>
</reference>
<keyword evidence="3" id="KW-0479">Metal-binding</keyword>
<keyword evidence="5" id="KW-0460">Magnesium</keyword>
<dbReference type="AlphaFoldDB" id="A0A919KJ92"/>
<keyword evidence="6" id="KW-0342">GTP-binding</keyword>
<dbReference type="GO" id="GO:0046872">
    <property type="term" value="F:metal ion binding"/>
    <property type="evidence" value="ECO:0007669"/>
    <property type="project" value="UniProtKB-KW"/>
</dbReference>
<dbReference type="CDD" id="cd02503">
    <property type="entry name" value="MobA"/>
    <property type="match status" value="1"/>
</dbReference>
<dbReference type="EMBL" id="BNBA01000018">
    <property type="protein sequence ID" value="GHH55627.1"/>
    <property type="molecule type" value="Genomic_DNA"/>
</dbReference>
<keyword evidence="1" id="KW-0963">Cytoplasm</keyword>
<dbReference type="Pfam" id="PF12804">
    <property type="entry name" value="NTP_transf_3"/>
    <property type="match status" value="1"/>
</dbReference>
<dbReference type="Proteomes" id="UP000623958">
    <property type="component" value="Unassembled WGS sequence"/>
</dbReference>
<dbReference type="PANTHER" id="PTHR19136">
    <property type="entry name" value="MOLYBDENUM COFACTOR GUANYLYLTRANSFERASE"/>
    <property type="match status" value="1"/>
</dbReference>
<dbReference type="SUPFAM" id="SSF53448">
    <property type="entry name" value="Nucleotide-diphospho-sugar transferases"/>
    <property type="match status" value="1"/>
</dbReference>
<evidence type="ECO:0000256" key="1">
    <source>
        <dbReference type="ARBA" id="ARBA00022490"/>
    </source>
</evidence>
<evidence type="ECO:0000256" key="3">
    <source>
        <dbReference type="ARBA" id="ARBA00022723"/>
    </source>
</evidence>
<keyword evidence="4" id="KW-0547">Nucleotide-binding</keyword>
<dbReference type="Gene3D" id="3.90.550.10">
    <property type="entry name" value="Spore Coat Polysaccharide Biosynthesis Protein SpsA, Chain A"/>
    <property type="match status" value="1"/>
</dbReference>
<keyword evidence="7" id="KW-0501">Molybdenum cofactor biosynthesis</keyword>
<keyword evidence="2" id="KW-0808">Transferase</keyword>
<dbReference type="PANTHER" id="PTHR19136:SF81">
    <property type="entry name" value="MOLYBDENUM COFACTOR GUANYLYLTRANSFERASE"/>
    <property type="match status" value="1"/>
</dbReference>
<dbReference type="InterPro" id="IPR029044">
    <property type="entry name" value="Nucleotide-diphossugar_trans"/>
</dbReference>
<accession>A0A919KJ92</accession>
<keyword evidence="9" id="KW-0548">Nucleotidyltransferase</keyword>
<protein>
    <submittedName>
        <fullName evidence="9">Molybdenum cofactor guanylyltransferase</fullName>
    </submittedName>
</protein>
<dbReference type="RefSeq" id="WP_434029462.1">
    <property type="nucleotide sequence ID" value="NZ_BNBA01000018.1"/>
</dbReference>
<reference evidence="9" key="2">
    <citation type="submission" date="2020-09" db="EMBL/GenBank/DDBJ databases">
        <authorList>
            <person name="Sun Q."/>
            <person name="Ohkuma M."/>
        </authorList>
    </citation>
    <scope>NUCLEOTIDE SEQUENCE</scope>
    <source>
        <strain evidence="9">JCM 13306</strain>
    </source>
</reference>
<evidence type="ECO:0000256" key="4">
    <source>
        <dbReference type="ARBA" id="ARBA00022741"/>
    </source>
</evidence>
<dbReference type="GO" id="GO:1902758">
    <property type="term" value="P:bis(molybdopterin guanine dinucleotide)molybdenum biosynthetic process"/>
    <property type="evidence" value="ECO:0007669"/>
    <property type="project" value="TreeGrafter"/>
</dbReference>
<feature type="domain" description="MobA-like NTP transferase" evidence="8">
    <location>
        <begin position="11"/>
        <end position="154"/>
    </location>
</feature>